<proteinExistence type="predicted"/>
<evidence type="ECO:0000256" key="1">
    <source>
        <dbReference type="SAM" id="MobiDB-lite"/>
    </source>
</evidence>
<dbReference type="Proteomes" id="UP000772434">
    <property type="component" value="Unassembled WGS sequence"/>
</dbReference>
<feature type="region of interest" description="Disordered" evidence="1">
    <location>
        <begin position="165"/>
        <end position="198"/>
    </location>
</feature>
<evidence type="ECO:0000313" key="3">
    <source>
        <dbReference type="Proteomes" id="UP000772434"/>
    </source>
</evidence>
<dbReference type="EMBL" id="JADNRY010000192">
    <property type="protein sequence ID" value="KAF9061742.1"/>
    <property type="molecule type" value="Genomic_DNA"/>
</dbReference>
<name>A0A9P5U0T4_9AGAR</name>
<feature type="region of interest" description="Disordered" evidence="1">
    <location>
        <begin position="335"/>
        <end position="382"/>
    </location>
</feature>
<dbReference type="AlphaFoldDB" id="A0A9P5U0T4"/>
<feature type="compositionally biased region" description="Basic and acidic residues" evidence="1">
    <location>
        <begin position="171"/>
        <end position="198"/>
    </location>
</feature>
<evidence type="ECO:0000313" key="2">
    <source>
        <dbReference type="EMBL" id="KAF9061742.1"/>
    </source>
</evidence>
<keyword evidence="3" id="KW-1185">Reference proteome</keyword>
<feature type="region of interest" description="Disordered" evidence="1">
    <location>
        <begin position="1"/>
        <end position="30"/>
    </location>
</feature>
<organism evidence="2 3">
    <name type="scientific">Rhodocollybia butyracea</name>
    <dbReference type="NCBI Taxonomy" id="206335"/>
    <lineage>
        <taxon>Eukaryota</taxon>
        <taxon>Fungi</taxon>
        <taxon>Dikarya</taxon>
        <taxon>Basidiomycota</taxon>
        <taxon>Agaricomycotina</taxon>
        <taxon>Agaricomycetes</taxon>
        <taxon>Agaricomycetidae</taxon>
        <taxon>Agaricales</taxon>
        <taxon>Marasmiineae</taxon>
        <taxon>Omphalotaceae</taxon>
        <taxon>Rhodocollybia</taxon>
    </lineage>
</organism>
<accession>A0A9P5U0T4</accession>
<comment type="caution">
    <text evidence="2">The sequence shown here is derived from an EMBL/GenBank/DDBJ whole genome shotgun (WGS) entry which is preliminary data.</text>
</comment>
<reference evidence="2" key="1">
    <citation type="submission" date="2020-11" db="EMBL/GenBank/DDBJ databases">
        <authorList>
            <consortium name="DOE Joint Genome Institute"/>
            <person name="Ahrendt S."/>
            <person name="Riley R."/>
            <person name="Andreopoulos W."/>
            <person name="Labutti K."/>
            <person name="Pangilinan J."/>
            <person name="Ruiz-Duenas F.J."/>
            <person name="Barrasa J.M."/>
            <person name="Sanchez-Garcia M."/>
            <person name="Camarero S."/>
            <person name="Miyauchi S."/>
            <person name="Serrano A."/>
            <person name="Linde D."/>
            <person name="Babiker R."/>
            <person name="Drula E."/>
            <person name="Ayuso-Fernandez I."/>
            <person name="Pacheco R."/>
            <person name="Padilla G."/>
            <person name="Ferreira P."/>
            <person name="Barriuso J."/>
            <person name="Kellner H."/>
            <person name="Castanera R."/>
            <person name="Alfaro M."/>
            <person name="Ramirez L."/>
            <person name="Pisabarro A.G."/>
            <person name="Kuo A."/>
            <person name="Tritt A."/>
            <person name="Lipzen A."/>
            <person name="He G."/>
            <person name="Yan M."/>
            <person name="Ng V."/>
            <person name="Cullen D."/>
            <person name="Martin F."/>
            <person name="Rosso M.-N."/>
            <person name="Henrissat B."/>
            <person name="Hibbett D."/>
            <person name="Martinez A.T."/>
            <person name="Grigoriev I.V."/>
        </authorList>
    </citation>
    <scope>NUCLEOTIDE SEQUENCE</scope>
    <source>
        <strain evidence="2">AH 40177</strain>
    </source>
</reference>
<sequence>MVYIASPCTASDSPRSGRLDSLSLPTTPTYDRSKAVSANYALDGPPRPLEATVQFPEQNSSLGTRWWMADGISKGRPLLGLDLQLESATSKSGEHDSGLLSPLESDLLALPPVPSSPCWTLESTTPILRDTELIEVYNIVPLSKAPSTLPHRTLSPLSEYPNLKTFPSPEIRNHSTLESDCRSSPESESRFRPHPTDKKYNFKYYTQQTRFTEQHPVNLPSLSLQPQFGHSESAPEFESVADSSSVVPDYFTTEVMRDDREPIVHPSRLRKFPTTGRPTQHAPSFHKGAKRPSVTLSVDHSLTKRPEKSQKIHCKRDGCKRVKRRNEWVMDEMDKKANPSSLHASHARPAQDASEYTMELTRKHNGSSNTLFVPSEKDADLY</sequence>
<protein>
    <submittedName>
        <fullName evidence="2">Uncharacterized protein</fullName>
    </submittedName>
</protein>
<feature type="region of interest" description="Disordered" evidence="1">
    <location>
        <begin position="269"/>
        <end position="292"/>
    </location>
</feature>
<gene>
    <name evidence="2" type="ORF">BDP27DRAFT_1369428</name>
</gene>